<dbReference type="Gene3D" id="3.40.50.300">
    <property type="entry name" value="P-loop containing nucleotide triphosphate hydrolases"/>
    <property type="match status" value="1"/>
</dbReference>
<accession>A0A5B8A2I4</accession>
<dbReference type="GO" id="GO:0000287">
    <property type="term" value="F:magnesium ion binding"/>
    <property type="evidence" value="ECO:0007669"/>
    <property type="project" value="UniProtKB-UniRule"/>
</dbReference>
<keyword evidence="4 7" id="KW-0418">Kinase</keyword>
<dbReference type="InterPro" id="IPR031322">
    <property type="entry name" value="Shikimate/glucono_kinase"/>
</dbReference>
<gene>
    <name evidence="7" type="primary">aroK</name>
    <name evidence="8" type="ORF">FHG12_09945</name>
</gene>
<name>A0A5B8A2I4_9BACT</name>
<evidence type="ECO:0000256" key="6">
    <source>
        <dbReference type="ARBA" id="ARBA00023141"/>
    </source>
</evidence>
<keyword evidence="6 7" id="KW-0057">Aromatic amino acid biosynthesis</keyword>
<keyword evidence="5 7" id="KW-0067">ATP-binding</keyword>
<evidence type="ECO:0000313" key="9">
    <source>
        <dbReference type="Proteomes" id="UP000305398"/>
    </source>
</evidence>
<dbReference type="PRINTS" id="PR01100">
    <property type="entry name" value="SHIKIMTKNASE"/>
</dbReference>
<dbReference type="EC" id="2.7.1.71" evidence="7"/>
<evidence type="ECO:0000256" key="3">
    <source>
        <dbReference type="ARBA" id="ARBA00022741"/>
    </source>
</evidence>
<dbReference type="EMBL" id="CP040896">
    <property type="protein sequence ID" value="QDA60412.1"/>
    <property type="molecule type" value="Genomic_DNA"/>
</dbReference>
<dbReference type="OrthoDB" id="9800332at2"/>
<feature type="binding site" evidence="7">
    <location>
        <position position="14"/>
    </location>
    <ligand>
        <name>Mg(2+)</name>
        <dbReference type="ChEBI" id="CHEBI:18420"/>
    </ligand>
</feature>
<dbReference type="GO" id="GO:0008652">
    <property type="term" value="P:amino acid biosynthetic process"/>
    <property type="evidence" value="ECO:0007669"/>
    <property type="project" value="UniProtKB-KW"/>
</dbReference>
<protein>
    <recommendedName>
        <fullName evidence="7">Shikimate kinase</fullName>
        <shortName evidence="7">SK</shortName>
        <ecNumber evidence="7">2.7.1.71</ecNumber>
    </recommendedName>
</protein>
<dbReference type="PANTHER" id="PTHR21087:SF16">
    <property type="entry name" value="SHIKIMATE KINASE 1, CHLOROPLASTIC"/>
    <property type="match status" value="1"/>
</dbReference>
<keyword evidence="7" id="KW-0963">Cytoplasm</keyword>
<evidence type="ECO:0000256" key="4">
    <source>
        <dbReference type="ARBA" id="ARBA00022777"/>
    </source>
</evidence>
<dbReference type="Proteomes" id="UP000305398">
    <property type="component" value="Chromosome"/>
</dbReference>
<comment type="catalytic activity">
    <reaction evidence="7">
        <text>shikimate + ATP = 3-phosphoshikimate + ADP + H(+)</text>
        <dbReference type="Rhea" id="RHEA:13121"/>
        <dbReference type="ChEBI" id="CHEBI:15378"/>
        <dbReference type="ChEBI" id="CHEBI:30616"/>
        <dbReference type="ChEBI" id="CHEBI:36208"/>
        <dbReference type="ChEBI" id="CHEBI:145989"/>
        <dbReference type="ChEBI" id="CHEBI:456216"/>
        <dbReference type="EC" id="2.7.1.71"/>
    </reaction>
</comment>
<keyword evidence="2 7" id="KW-0808">Transferase</keyword>
<keyword evidence="3 7" id="KW-0547">Nucleotide-binding</keyword>
<comment type="function">
    <text evidence="7">Catalyzes the specific phosphorylation of the 3-hydroxyl group of shikimic acid using ATP as a cosubstrate.</text>
</comment>
<comment type="caution">
    <text evidence="7">Lacks conserved residue(s) required for the propagation of feature annotation.</text>
</comment>
<comment type="similarity">
    <text evidence="7">Belongs to the shikimate kinase family.</text>
</comment>
<evidence type="ECO:0000256" key="2">
    <source>
        <dbReference type="ARBA" id="ARBA00022679"/>
    </source>
</evidence>
<dbReference type="InterPro" id="IPR027417">
    <property type="entry name" value="P-loop_NTPase"/>
</dbReference>
<dbReference type="GO" id="GO:0009073">
    <property type="term" value="P:aromatic amino acid family biosynthetic process"/>
    <property type="evidence" value="ECO:0007669"/>
    <property type="project" value="UniProtKB-KW"/>
</dbReference>
<dbReference type="UniPathway" id="UPA00053">
    <property type="reaction ID" value="UER00088"/>
</dbReference>
<dbReference type="KEGG" id="hyj:FHG12_09945"/>
<proteinExistence type="inferred from homology"/>
<dbReference type="GO" id="GO:0005524">
    <property type="term" value="F:ATP binding"/>
    <property type="evidence" value="ECO:0007669"/>
    <property type="project" value="UniProtKB-UniRule"/>
</dbReference>
<dbReference type="InterPro" id="IPR000623">
    <property type="entry name" value="Shikimate_kinase/TSH1"/>
</dbReference>
<comment type="subunit">
    <text evidence="7">Monomer.</text>
</comment>
<dbReference type="SUPFAM" id="SSF52540">
    <property type="entry name" value="P-loop containing nucleoside triphosphate hydrolases"/>
    <property type="match status" value="1"/>
</dbReference>
<dbReference type="GO" id="GO:0009423">
    <property type="term" value="P:chorismate biosynthetic process"/>
    <property type="evidence" value="ECO:0007669"/>
    <property type="project" value="UniProtKB-UniRule"/>
</dbReference>
<reference evidence="8 9" key="1">
    <citation type="submission" date="2019-06" db="EMBL/GenBank/DDBJ databases">
        <authorList>
            <person name="Srinivasan S."/>
        </authorList>
    </citation>
    <scope>NUCLEOTIDE SEQUENCE [LARGE SCALE GENOMIC DNA]</scope>
    <source>
        <strain evidence="8 9">17J68-5</strain>
    </source>
</reference>
<dbReference type="Pfam" id="PF01202">
    <property type="entry name" value="SKI"/>
    <property type="match status" value="1"/>
</dbReference>
<keyword evidence="7" id="KW-0460">Magnesium</keyword>
<evidence type="ECO:0000256" key="1">
    <source>
        <dbReference type="ARBA" id="ARBA00022605"/>
    </source>
</evidence>
<feature type="binding site" evidence="7">
    <location>
        <position position="56"/>
    </location>
    <ligand>
        <name>substrate</name>
    </ligand>
</feature>
<feature type="binding site" evidence="7">
    <location>
        <position position="32"/>
    </location>
    <ligand>
        <name>substrate</name>
    </ligand>
</feature>
<feature type="binding site" evidence="7">
    <location>
        <position position="79"/>
    </location>
    <ligand>
        <name>substrate</name>
    </ligand>
</feature>
<keyword evidence="1 7" id="KW-0028">Amino-acid biosynthesis</keyword>
<sequence>MRLYLIGMPGAGKTTLGRALATAYQVPFFDLDTEIVRRERRSITDIFAAEGEAYFREQEAAMLREVVQAQPEMVLATGGGTPCFHQNLDILLSTGLTLYLEVPLDELVQRLQRSAANRPLLAQLSDPAALAVRMHETFAARQQFYERAPLRTPPTKSVEAVRRLIDRYQTTS</sequence>
<dbReference type="RefSeq" id="WP_139515588.1">
    <property type="nucleotide sequence ID" value="NZ_CP040896.1"/>
</dbReference>
<feature type="binding site" evidence="7">
    <location>
        <position position="118"/>
    </location>
    <ligand>
        <name>ATP</name>
        <dbReference type="ChEBI" id="CHEBI:30616"/>
    </ligand>
</feature>
<keyword evidence="7" id="KW-0479">Metal-binding</keyword>
<organism evidence="8 9">
    <name type="scientific">Hymenobacter jejuensis</name>
    <dbReference type="NCBI Taxonomy" id="2502781"/>
    <lineage>
        <taxon>Bacteria</taxon>
        <taxon>Pseudomonadati</taxon>
        <taxon>Bacteroidota</taxon>
        <taxon>Cytophagia</taxon>
        <taxon>Cytophagales</taxon>
        <taxon>Hymenobacteraceae</taxon>
        <taxon>Hymenobacter</taxon>
    </lineage>
</organism>
<evidence type="ECO:0000256" key="5">
    <source>
        <dbReference type="ARBA" id="ARBA00022840"/>
    </source>
</evidence>
<dbReference type="PANTHER" id="PTHR21087">
    <property type="entry name" value="SHIKIMATE KINASE"/>
    <property type="match status" value="1"/>
</dbReference>
<dbReference type="GO" id="GO:0004765">
    <property type="term" value="F:shikimate kinase activity"/>
    <property type="evidence" value="ECO:0007669"/>
    <property type="project" value="UniProtKB-UniRule"/>
</dbReference>
<dbReference type="GO" id="GO:0005829">
    <property type="term" value="C:cytosol"/>
    <property type="evidence" value="ECO:0007669"/>
    <property type="project" value="TreeGrafter"/>
</dbReference>
<feature type="binding site" evidence="7">
    <location>
        <begin position="10"/>
        <end position="15"/>
    </location>
    <ligand>
        <name>ATP</name>
        <dbReference type="ChEBI" id="CHEBI:30616"/>
    </ligand>
</feature>
<feature type="binding site" evidence="7">
    <location>
        <position position="141"/>
    </location>
    <ligand>
        <name>substrate</name>
    </ligand>
</feature>
<evidence type="ECO:0000256" key="7">
    <source>
        <dbReference type="HAMAP-Rule" id="MF_00109"/>
    </source>
</evidence>
<comment type="cofactor">
    <cofactor evidence="7">
        <name>Mg(2+)</name>
        <dbReference type="ChEBI" id="CHEBI:18420"/>
    </cofactor>
    <text evidence="7">Binds 1 Mg(2+) ion per subunit.</text>
</comment>
<keyword evidence="9" id="KW-1185">Reference proteome</keyword>
<comment type="pathway">
    <text evidence="7">Metabolic intermediate biosynthesis; chorismate biosynthesis; chorismate from D-erythrose 4-phosphate and phosphoenolpyruvate: step 5/7.</text>
</comment>
<comment type="subcellular location">
    <subcellularLocation>
        <location evidence="7">Cytoplasm</location>
    </subcellularLocation>
</comment>
<dbReference type="AlphaFoldDB" id="A0A5B8A2I4"/>
<dbReference type="HAMAP" id="MF_00109">
    <property type="entry name" value="Shikimate_kinase"/>
    <property type="match status" value="1"/>
</dbReference>
<dbReference type="CDD" id="cd00464">
    <property type="entry name" value="SK"/>
    <property type="match status" value="1"/>
</dbReference>
<evidence type="ECO:0000313" key="8">
    <source>
        <dbReference type="EMBL" id="QDA60412.1"/>
    </source>
</evidence>